<proteinExistence type="predicted"/>
<evidence type="ECO:0000313" key="2">
    <source>
        <dbReference type="Proteomes" id="UP001595897"/>
    </source>
</evidence>
<accession>A0ABV9LY43</accession>
<dbReference type="SUPFAM" id="SSF141571">
    <property type="entry name" value="Pentapeptide repeat-like"/>
    <property type="match status" value="1"/>
</dbReference>
<dbReference type="EMBL" id="JBHSGU010000010">
    <property type="protein sequence ID" value="MFC4701486.1"/>
    <property type="molecule type" value="Genomic_DNA"/>
</dbReference>
<evidence type="ECO:0008006" key="3">
    <source>
        <dbReference type="Google" id="ProtNLM"/>
    </source>
</evidence>
<sequence length="228" mass="25818">MKALNFENKSITSRHIADHGVVAFSATNCKFVNCHFEKFNAREVCFGAGIGPTQYIDCTFSDVTIASNAPGRAIFKLCRFENVRFVKLFCTEIIFIDCSFNGTFEKGSLVGELLVNEDYTDYLSSKTIGNDFSQFNIKDVSFHEFNFHHQKFSNNDKQRIISNLSRFISSAREKINSIESVSLCDEAYRVLKILELKNEDGNNQAFLNPTNFPKALQPAAELLLSFNN</sequence>
<comment type="caution">
    <text evidence="1">The sequence shown here is derived from an EMBL/GenBank/DDBJ whole genome shotgun (WGS) entry which is preliminary data.</text>
</comment>
<organism evidence="1 2">
    <name type="scientific">Glaciecola siphonariae</name>
    <dbReference type="NCBI Taxonomy" id="521012"/>
    <lineage>
        <taxon>Bacteria</taxon>
        <taxon>Pseudomonadati</taxon>
        <taxon>Pseudomonadota</taxon>
        <taxon>Gammaproteobacteria</taxon>
        <taxon>Alteromonadales</taxon>
        <taxon>Alteromonadaceae</taxon>
        <taxon>Glaciecola</taxon>
    </lineage>
</organism>
<evidence type="ECO:0000313" key="1">
    <source>
        <dbReference type="EMBL" id="MFC4701486.1"/>
    </source>
</evidence>
<name>A0ABV9LY43_9ALTE</name>
<dbReference type="Gene3D" id="2.160.20.80">
    <property type="entry name" value="E3 ubiquitin-protein ligase SopA"/>
    <property type="match status" value="1"/>
</dbReference>
<keyword evidence="2" id="KW-1185">Reference proteome</keyword>
<protein>
    <recommendedName>
        <fullName evidence="3">Pentapeptide repeat-containing protein</fullName>
    </recommendedName>
</protein>
<dbReference type="Proteomes" id="UP001595897">
    <property type="component" value="Unassembled WGS sequence"/>
</dbReference>
<dbReference type="RefSeq" id="WP_382410012.1">
    <property type="nucleotide sequence ID" value="NZ_JBHSGU010000010.1"/>
</dbReference>
<gene>
    <name evidence="1" type="ORF">ACFO4O_15075</name>
</gene>
<reference evidence="2" key="1">
    <citation type="journal article" date="2019" name="Int. J. Syst. Evol. Microbiol.">
        <title>The Global Catalogue of Microorganisms (GCM) 10K type strain sequencing project: providing services to taxonomists for standard genome sequencing and annotation.</title>
        <authorList>
            <consortium name="The Broad Institute Genomics Platform"/>
            <consortium name="The Broad Institute Genome Sequencing Center for Infectious Disease"/>
            <person name="Wu L."/>
            <person name="Ma J."/>
        </authorList>
    </citation>
    <scope>NUCLEOTIDE SEQUENCE [LARGE SCALE GENOMIC DNA]</scope>
    <source>
        <strain evidence="2">KACC 12507</strain>
    </source>
</reference>